<gene>
    <name evidence="1" type="ORF">GDO78_017784</name>
</gene>
<dbReference type="PANTHER" id="PTHR31239:SF2">
    <property type="entry name" value="NICOLIN-1"/>
    <property type="match status" value="1"/>
</dbReference>
<name>A0A8J6JRD8_ELECQ</name>
<evidence type="ECO:0008006" key="3">
    <source>
        <dbReference type="Google" id="ProtNLM"/>
    </source>
</evidence>
<proteinExistence type="predicted"/>
<accession>A0A8J6JRD8</accession>
<protein>
    <recommendedName>
        <fullName evidence="3">Nicolin-1</fullName>
    </recommendedName>
</protein>
<dbReference type="GO" id="GO:0005654">
    <property type="term" value="C:nucleoplasm"/>
    <property type="evidence" value="ECO:0007669"/>
    <property type="project" value="TreeGrafter"/>
</dbReference>
<comment type="caution">
    <text evidence="1">The sequence shown here is derived from an EMBL/GenBank/DDBJ whole genome shotgun (WGS) entry which is preliminary data.</text>
</comment>
<dbReference type="PANTHER" id="PTHR31239">
    <property type="entry name" value="NICOLIN 1"/>
    <property type="match status" value="1"/>
</dbReference>
<dbReference type="AlphaFoldDB" id="A0A8J6JRD8"/>
<sequence length="217" mass="25041">MAQEAVPCNIRAPVPLQLGDEKSELSCSGVNVIDVTFPAPQTVNVQEISFKNYYTAFLTVRIQQRRKSESRKNKTTIWQTCVRNLRLMPNPHMEEGSQDYVSLCRQQMLCDADNVTTIRFILRQPSPVWLTFTLEELRINPPGRQSPQKQFSWWLSHLPPREKLQNLHKGLPNPERVSSEVQRMWVLTEVMRSSQSTATVGRFDVDGCYDINLLSYT</sequence>
<evidence type="ECO:0000313" key="2">
    <source>
        <dbReference type="Proteomes" id="UP000770717"/>
    </source>
</evidence>
<reference evidence="1" key="1">
    <citation type="thesis" date="2020" institute="ProQuest LLC" country="789 East Eisenhower Parkway, Ann Arbor, MI, USA">
        <title>Comparative Genomics and Chromosome Evolution.</title>
        <authorList>
            <person name="Mudd A.B."/>
        </authorList>
    </citation>
    <scope>NUCLEOTIDE SEQUENCE</scope>
    <source>
        <strain evidence="1">HN-11 Male</strain>
        <tissue evidence="1">Kidney and liver</tissue>
    </source>
</reference>
<dbReference type="EMBL" id="WNTK01000283">
    <property type="protein sequence ID" value="KAG9470448.1"/>
    <property type="molecule type" value="Genomic_DNA"/>
</dbReference>
<dbReference type="OrthoDB" id="73161at2759"/>
<evidence type="ECO:0000313" key="1">
    <source>
        <dbReference type="EMBL" id="KAG9470448.1"/>
    </source>
</evidence>
<dbReference type="InterPro" id="IPR040235">
    <property type="entry name" value="Nicolin-1"/>
</dbReference>
<dbReference type="Proteomes" id="UP000770717">
    <property type="component" value="Unassembled WGS sequence"/>
</dbReference>
<organism evidence="1 2">
    <name type="scientific">Eleutherodactylus coqui</name>
    <name type="common">Puerto Rican coqui</name>
    <dbReference type="NCBI Taxonomy" id="57060"/>
    <lineage>
        <taxon>Eukaryota</taxon>
        <taxon>Metazoa</taxon>
        <taxon>Chordata</taxon>
        <taxon>Craniata</taxon>
        <taxon>Vertebrata</taxon>
        <taxon>Euteleostomi</taxon>
        <taxon>Amphibia</taxon>
        <taxon>Batrachia</taxon>
        <taxon>Anura</taxon>
        <taxon>Neobatrachia</taxon>
        <taxon>Hyloidea</taxon>
        <taxon>Eleutherodactylidae</taxon>
        <taxon>Eleutherodactylinae</taxon>
        <taxon>Eleutherodactylus</taxon>
        <taxon>Eleutherodactylus</taxon>
    </lineage>
</organism>
<keyword evidence="2" id="KW-1185">Reference proteome</keyword>